<dbReference type="InterPro" id="IPR036390">
    <property type="entry name" value="WH_DNA-bd_sf"/>
</dbReference>
<reference evidence="3" key="1">
    <citation type="submission" date="2020-05" db="EMBL/GenBank/DDBJ databases">
        <authorList>
            <person name="Chiriac C."/>
            <person name="Salcher M."/>
            <person name="Ghai R."/>
            <person name="Kavagutti S V."/>
        </authorList>
    </citation>
    <scope>NUCLEOTIDE SEQUENCE</scope>
</reference>
<dbReference type="InterPro" id="IPR039422">
    <property type="entry name" value="MarR/SlyA-like"/>
</dbReference>
<dbReference type="PANTHER" id="PTHR33164:SF99">
    <property type="entry name" value="MARR FAMILY REGULATORY PROTEIN"/>
    <property type="match status" value="1"/>
</dbReference>
<feature type="domain" description="HTH marR-type" evidence="1">
    <location>
        <begin position="1"/>
        <end position="145"/>
    </location>
</feature>
<proteinExistence type="predicted"/>
<name>A0A6J7I255_9ZZZZ</name>
<protein>
    <submittedName>
        <fullName evidence="3">Unannotated protein</fullName>
    </submittedName>
</protein>
<gene>
    <name evidence="2" type="ORF">UFOPK1392_00401</name>
    <name evidence="3" type="ORF">UFOPK3733_00298</name>
</gene>
<dbReference type="PRINTS" id="PR00598">
    <property type="entry name" value="HTHMARR"/>
</dbReference>
<dbReference type="GO" id="GO:0006950">
    <property type="term" value="P:response to stress"/>
    <property type="evidence" value="ECO:0007669"/>
    <property type="project" value="TreeGrafter"/>
</dbReference>
<evidence type="ECO:0000313" key="3">
    <source>
        <dbReference type="EMBL" id="CAB4924845.1"/>
    </source>
</evidence>
<dbReference type="InterPro" id="IPR036388">
    <property type="entry name" value="WH-like_DNA-bd_sf"/>
</dbReference>
<organism evidence="3">
    <name type="scientific">freshwater metagenome</name>
    <dbReference type="NCBI Taxonomy" id="449393"/>
    <lineage>
        <taxon>unclassified sequences</taxon>
        <taxon>metagenomes</taxon>
        <taxon>ecological metagenomes</taxon>
    </lineage>
</organism>
<dbReference type="GO" id="GO:0003700">
    <property type="term" value="F:DNA-binding transcription factor activity"/>
    <property type="evidence" value="ECO:0007669"/>
    <property type="project" value="InterPro"/>
</dbReference>
<sequence length="154" mass="17180">MTEWLDDEEMAAWRGLVDVSAAVMGALEAELIAHHGITTGDYGVLARLSDAQNSRMRMCDLASALHLSPSGLTRRLDGLVRRQLVDRQPSADDRRVMLAVLTVEGRTFLEQIAPLHLDGVRRHFISHLSRTQLRNLSSAFRSIERGFVSTDRDG</sequence>
<dbReference type="Pfam" id="PF01047">
    <property type="entry name" value="MarR"/>
    <property type="match status" value="1"/>
</dbReference>
<dbReference type="InterPro" id="IPR000835">
    <property type="entry name" value="HTH_MarR-typ"/>
</dbReference>
<dbReference type="SUPFAM" id="SSF46785">
    <property type="entry name" value="Winged helix' DNA-binding domain"/>
    <property type="match status" value="1"/>
</dbReference>
<dbReference type="Gene3D" id="1.10.10.10">
    <property type="entry name" value="Winged helix-like DNA-binding domain superfamily/Winged helix DNA-binding domain"/>
    <property type="match status" value="1"/>
</dbReference>
<dbReference type="SMART" id="SM00347">
    <property type="entry name" value="HTH_MARR"/>
    <property type="match status" value="1"/>
</dbReference>
<dbReference type="PANTHER" id="PTHR33164">
    <property type="entry name" value="TRANSCRIPTIONAL REGULATOR, MARR FAMILY"/>
    <property type="match status" value="1"/>
</dbReference>
<dbReference type="AlphaFoldDB" id="A0A6J7I255"/>
<dbReference type="EMBL" id="CAFBNC010000008">
    <property type="protein sequence ID" value="CAB4924845.1"/>
    <property type="molecule type" value="Genomic_DNA"/>
</dbReference>
<evidence type="ECO:0000259" key="1">
    <source>
        <dbReference type="PROSITE" id="PS50995"/>
    </source>
</evidence>
<evidence type="ECO:0000313" key="2">
    <source>
        <dbReference type="EMBL" id="CAB4322665.1"/>
    </source>
</evidence>
<accession>A0A6J7I255</accession>
<dbReference type="EMBL" id="CAEMXZ010000011">
    <property type="protein sequence ID" value="CAB4322665.1"/>
    <property type="molecule type" value="Genomic_DNA"/>
</dbReference>
<dbReference type="PROSITE" id="PS50995">
    <property type="entry name" value="HTH_MARR_2"/>
    <property type="match status" value="1"/>
</dbReference>